<comment type="caution">
    <text evidence="1">The sequence shown here is derived from an EMBL/GenBank/DDBJ whole genome shotgun (WGS) entry which is preliminary data.</text>
</comment>
<evidence type="ECO:0000313" key="2">
    <source>
        <dbReference type="Proteomes" id="UP001165986"/>
    </source>
</evidence>
<dbReference type="SUPFAM" id="SSF53756">
    <property type="entry name" value="UDP-Glycosyltransferase/glycogen phosphorylase"/>
    <property type="match status" value="1"/>
</dbReference>
<dbReference type="Proteomes" id="UP001165986">
    <property type="component" value="Unassembled WGS sequence"/>
</dbReference>
<dbReference type="AlphaFoldDB" id="A0AA40VSE9"/>
<reference evidence="1" key="1">
    <citation type="submission" date="2019-07" db="EMBL/GenBank/DDBJ databases">
        <title>Toxilogical consequences of a new and cryptic species of cyanobacteria (Komarekiella delphini-convector) recovered from the epidermis of a bottlenose dolphin and 1500 ft. in the air.</title>
        <authorList>
            <person name="Brown A.O."/>
            <person name="Dvorak P."/>
            <person name="Villanueva C.D."/>
            <person name="Foss A.J."/>
            <person name="Garvey A.D."/>
            <person name="Gibson Q.A."/>
            <person name="Johansen J.R."/>
            <person name="Casamatta D.A."/>
        </authorList>
    </citation>
    <scope>NUCLEOTIDE SEQUENCE</scope>
    <source>
        <strain evidence="1">SJRDD-AB1</strain>
    </source>
</reference>
<sequence>MQVIQIVPQLPPSINGLGDYALNLARQLRKQYNIETRFIVGDRNWQGATEIEDFPIQQVTADSAEALFSILSFDKNQSVSVLLHYVGYGYAERGCPVWLVKGLKRWKANSADSCLVTMFHEVYAYGYPIWTSSFWLSPLQKQLAEHLVNMSDRCITSKQSYAEILYKMSRNKTQITHLPVFSNIGEPECNPPIIERTRRLVLFGHKNSKLQVYQQGRQALELACKTLDIKEIYDIGTPTGLQISEINGIVVMETGVIKTVEISKIMLDSIAGFLNFPPPAYLAKSTIFAAFCAHRLIPCMVTHNAMLTDGLQSGKHYWSASDKNSQLSLELGQVIANNAYTWYQTHNLSAQAKIFINHLNYSNSIIMKN</sequence>
<keyword evidence="2" id="KW-1185">Reference proteome</keyword>
<proteinExistence type="predicted"/>
<organism evidence="1 2">
    <name type="scientific">Komarekiella delphini-convector SJRDD-AB1</name>
    <dbReference type="NCBI Taxonomy" id="2593771"/>
    <lineage>
        <taxon>Bacteria</taxon>
        <taxon>Bacillati</taxon>
        <taxon>Cyanobacteriota</taxon>
        <taxon>Cyanophyceae</taxon>
        <taxon>Nostocales</taxon>
        <taxon>Nostocaceae</taxon>
        <taxon>Komarekiella</taxon>
        <taxon>Komarekiella delphini-convector</taxon>
    </lineage>
</organism>
<accession>A0AA40VSE9</accession>
<gene>
    <name evidence="1" type="ORF">FNW02_19385</name>
</gene>
<name>A0AA40VSE9_9NOST</name>
<evidence type="ECO:0000313" key="1">
    <source>
        <dbReference type="EMBL" id="MBD6617927.1"/>
    </source>
</evidence>
<protein>
    <submittedName>
        <fullName evidence="1">Glycosyltransferase family 1 protein</fullName>
    </submittedName>
</protein>
<dbReference type="EMBL" id="VJXY01000021">
    <property type="protein sequence ID" value="MBD6617927.1"/>
    <property type="molecule type" value="Genomic_DNA"/>
</dbReference>